<reference evidence="3 4" key="1">
    <citation type="submission" date="2015-07" db="EMBL/GenBank/DDBJ databases">
        <title>The genome of Melipona quadrifasciata.</title>
        <authorList>
            <person name="Pan H."/>
            <person name="Kapheim K."/>
        </authorList>
    </citation>
    <scope>NUCLEOTIDE SEQUENCE [LARGE SCALE GENOMIC DNA]</scope>
    <source>
        <strain evidence="3">0111107301</strain>
        <tissue evidence="3">Whole body</tissue>
    </source>
</reference>
<feature type="compositionally biased region" description="Acidic residues" evidence="2">
    <location>
        <begin position="273"/>
        <end position="283"/>
    </location>
</feature>
<evidence type="ECO:0000313" key="4">
    <source>
        <dbReference type="Proteomes" id="UP000053105"/>
    </source>
</evidence>
<name>A0A0M8ZUL6_9HYME</name>
<organism evidence="3 4">
    <name type="scientific">Melipona quadrifasciata</name>
    <dbReference type="NCBI Taxonomy" id="166423"/>
    <lineage>
        <taxon>Eukaryota</taxon>
        <taxon>Metazoa</taxon>
        <taxon>Ecdysozoa</taxon>
        <taxon>Arthropoda</taxon>
        <taxon>Hexapoda</taxon>
        <taxon>Insecta</taxon>
        <taxon>Pterygota</taxon>
        <taxon>Neoptera</taxon>
        <taxon>Endopterygota</taxon>
        <taxon>Hymenoptera</taxon>
        <taxon>Apocrita</taxon>
        <taxon>Aculeata</taxon>
        <taxon>Apoidea</taxon>
        <taxon>Anthophila</taxon>
        <taxon>Apidae</taxon>
        <taxon>Melipona</taxon>
    </lineage>
</organism>
<dbReference type="Proteomes" id="UP000053105">
    <property type="component" value="Unassembled WGS sequence"/>
</dbReference>
<evidence type="ECO:0000256" key="1">
    <source>
        <dbReference type="SAM" id="Coils"/>
    </source>
</evidence>
<feature type="compositionally biased region" description="Basic and acidic residues" evidence="2">
    <location>
        <begin position="235"/>
        <end position="249"/>
    </location>
</feature>
<evidence type="ECO:0000256" key="2">
    <source>
        <dbReference type="SAM" id="MobiDB-lite"/>
    </source>
</evidence>
<feature type="region of interest" description="Disordered" evidence="2">
    <location>
        <begin position="231"/>
        <end position="283"/>
    </location>
</feature>
<sequence>MSYVEHGPRIFLANKRNSGTPLIYGDYVLPKKRLEGRLKLHDSCSDIRAWSPNSLENSRYFRELNEHDSSVLQELLQKNSYTTRVSKDIFSNISKSGSMIQSNSLSIHVPCGRNVSTITKQYNQYSYSLTTFDPSLKNYNFIPSCKSIIKSLPAAGNVIQRKIFKIPNFLNFNLYINFVDYDEKTSFWLEYIDVAVQAKTEMHDVEIQVNDEVDKYPNKIITISAMSQTSFTSKSSDKDNSAIDLDKNNSQKSNVEEQSFECDASCSSQDIESLTESDTEMGTESDLDLHNSIHKGIIIQKDSEIIVLKNELCVKDVELEELSAINKYLESLLIEKENCMYTQQVNLYSYKYLVEQLKQDLNEKCESCYLYSEEIKKLQSCVKETTTLQLEKESLLVSNYTSNNILYNISIIITRFQSYKIESQNLLQQIGDLKHIGNDKQEIYFNQNLKYMIYEKFHYGSEMDLNNTKKEIIEYFTHFLIKLRSLTQKLQIYVEIERPVMIKQTYYFHEILKNTQSAINVSQDVTLKKKLVSQLYNQHKEEHKKRNSYIKQLPIMNTEIKHPKEIKHLIQENADLRATLKSQMEEYQNKLILMKKNYDSSLNAHKANSLNMKELIELHRRITVIVNSNTNIIHMQNENQCLYANKWHFIDLNDSSLEHNFR</sequence>
<dbReference type="STRING" id="166423.A0A0M8ZUL6"/>
<evidence type="ECO:0000313" key="3">
    <source>
        <dbReference type="EMBL" id="KOX69839.1"/>
    </source>
</evidence>
<gene>
    <name evidence="3" type="ORF">WN51_06027</name>
</gene>
<dbReference type="OrthoDB" id="10255522at2759"/>
<dbReference type="AlphaFoldDB" id="A0A0M8ZUL6"/>
<keyword evidence="4" id="KW-1185">Reference proteome</keyword>
<proteinExistence type="predicted"/>
<dbReference type="EMBL" id="KQ435881">
    <property type="protein sequence ID" value="KOX69839.1"/>
    <property type="molecule type" value="Genomic_DNA"/>
</dbReference>
<protein>
    <submittedName>
        <fullName evidence="3">Uncharacterized protein</fullName>
    </submittedName>
</protein>
<accession>A0A0M8ZUL6</accession>
<feature type="coiled-coil region" evidence="1">
    <location>
        <begin position="566"/>
        <end position="597"/>
    </location>
</feature>
<keyword evidence="1" id="KW-0175">Coiled coil</keyword>